<dbReference type="RefSeq" id="XP_020902845.1">
    <property type="nucleotide sequence ID" value="XM_021047186.2"/>
</dbReference>
<dbReference type="GeneID" id="110241315"/>
<feature type="signal peptide" evidence="1">
    <location>
        <begin position="1"/>
        <end position="25"/>
    </location>
</feature>
<reference evidence="2" key="1">
    <citation type="submission" date="2022-11" db="UniProtKB">
        <authorList>
            <consortium name="EnsemblMetazoa"/>
        </authorList>
    </citation>
    <scope>IDENTIFICATION</scope>
</reference>
<dbReference type="AlphaFoldDB" id="A0A913XEE0"/>
<proteinExistence type="predicted"/>
<organism evidence="2 3">
    <name type="scientific">Exaiptasia diaphana</name>
    <name type="common">Tropical sea anemone</name>
    <name type="synonym">Aiptasia pulchella</name>
    <dbReference type="NCBI Taxonomy" id="2652724"/>
    <lineage>
        <taxon>Eukaryota</taxon>
        <taxon>Metazoa</taxon>
        <taxon>Cnidaria</taxon>
        <taxon>Anthozoa</taxon>
        <taxon>Hexacorallia</taxon>
        <taxon>Actiniaria</taxon>
        <taxon>Aiptasiidae</taxon>
        <taxon>Exaiptasia</taxon>
    </lineage>
</organism>
<evidence type="ECO:0000256" key="1">
    <source>
        <dbReference type="SAM" id="SignalP"/>
    </source>
</evidence>
<accession>A0A913XEE0</accession>
<evidence type="ECO:0000313" key="2">
    <source>
        <dbReference type="EnsemblMetazoa" id="XP_020902845.1"/>
    </source>
</evidence>
<evidence type="ECO:0000313" key="3">
    <source>
        <dbReference type="Proteomes" id="UP000887567"/>
    </source>
</evidence>
<dbReference type="KEGG" id="epa:110241315"/>
<name>A0A913XEE0_EXADI</name>
<protein>
    <submittedName>
        <fullName evidence="2">Uncharacterized protein</fullName>
    </submittedName>
</protein>
<feature type="chain" id="PRO_5037986056" evidence="1">
    <location>
        <begin position="26"/>
        <end position="204"/>
    </location>
</feature>
<dbReference type="Proteomes" id="UP000887567">
    <property type="component" value="Unplaced"/>
</dbReference>
<dbReference type="EnsemblMetazoa" id="XM_021047186.2">
    <property type="protein sequence ID" value="XP_020902845.1"/>
    <property type="gene ID" value="LOC110241315"/>
</dbReference>
<keyword evidence="1" id="KW-0732">Signal</keyword>
<sequence length="204" mass="23000">MTSSFSTRWAAILIFLFLGQEFCAAILPAPDLGIQDRAIVKSSAAHISGLYASCKIFKTAFYSYLYKHWNCMGGITALRDLYNQRMKHFEGKTKCNVGDFDTVKQKLIEFGKERGFLINCIQIKTKVCSLAQKGYSKLFIANSLHLTIEQVDYLLRSCREPALTDVQKEAVCLMKKYGLTALRIAKLLGPVFKESTVQSHMDTC</sequence>
<keyword evidence="3" id="KW-1185">Reference proteome</keyword>